<sequence length="340" mass="38610">MEKIIVYYRLLLKDICKKKITWFSVGAMIFLVLLILGIRIPAQNNTKVGMVPGKSENAGQIYELLQDENGVFDVQTYENEENMKADIASGKLVCGFCVAEDLDRRMEEGKVKDSVKYITGPMEVKGEVAKEKFYSAFLVAYSDELIRQKETEIYGTKDPERLARIQEEMDRLLKEEEVFQIKQEYVQTAQTPMMQNTAENYPVQGTVGILILIFMFLSAEKGRRSVFNKVLYPGEKLVFDYIRLLTSAVPLAVTGLFCILFSGQSRGMSAEVFWLLVLILYGGIWNMILAGMNKSETGLVSVILVRIILMILVCPVFVDFSQFVPALQFIRSIFPLGIYL</sequence>
<dbReference type="RefSeq" id="WP_154430026.1">
    <property type="nucleotide sequence ID" value="NZ_VUNI01000013.1"/>
</dbReference>
<proteinExistence type="predicted"/>
<comment type="caution">
    <text evidence="2">The sequence shown here is derived from an EMBL/GenBank/DDBJ whole genome shotgun (WGS) entry which is preliminary data.</text>
</comment>
<feature type="transmembrane region" description="Helical" evidence="1">
    <location>
        <begin position="241"/>
        <end position="261"/>
    </location>
</feature>
<dbReference type="EMBL" id="VUNI01000013">
    <property type="protein sequence ID" value="MST75062.1"/>
    <property type="molecule type" value="Genomic_DNA"/>
</dbReference>
<keyword evidence="1" id="KW-0812">Transmembrane</keyword>
<keyword evidence="1" id="KW-0472">Membrane</keyword>
<feature type="transmembrane region" description="Helical" evidence="1">
    <location>
        <begin position="298"/>
        <end position="318"/>
    </location>
</feature>
<accession>A0A6L5YSY4</accession>
<evidence type="ECO:0000313" key="2">
    <source>
        <dbReference type="EMBL" id="MST75062.1"/>
    </source>
</evidence>
<evidence type="ECO:0000313" key="3">
    <source>
        <dbReference type="Proteomes" id="UP000474024"/>
    </source>
</evidence>
<protein>
    <submittedName>
        <fullName evidence="2">ABC transporter permease</fullName>
    </submittedName>
</protein>
<name>A0A6L5YSY4_9FIRM</name>
<dbReference type="AlphaFoldDB" id="A0A6L5YSY4"/>
<dbReference type="Proteomes" id="UP000474024">
    <property type="component" value="Unassembled WGS sequence"/>
</dbReference>
<gene>
    <name evidence="2" type="ORF">FYJ75_08490</name>
</gene>
<keyword evidence="3" id="KW-1185">Reference proteome</keyword>
<feature type="transmembrane region" description="Helical" evidence="1">
    <location>
        <begin position="273"/>
        <end position="292"/>
    </location>
</feature>
<feature type="transmembrane region" description="Helical" evidence="1">
    <location>
        <begin position="201"/>
        <end position="219"/>
    </location>
</feature>
<organism evidence="2 3">
    <name type="scientific">Roseburia porci</name>
    <dbReference type="NCBI Taxonomy" id="2605790"/>
    <lineage>
        <taxon>Bacteria</taxon>
        <taxon>Bacillati</taxon>
        <taxon>Bacillota</taxon>
        <taxon>Clostridia</taxon>
        <taxon>Lachnospirales</taxon>
        <taxon>Lachnospiraceae</taxon>
        <taxon>Roseburia</taxon>
    </lineage>
</organism>
<feature type="transmembrane region" description="Helical" evidence="1">
    <location>
        <begin position="20"/>
        <end position="40"/>
    </location>
</feature>
<reference evidence="2 3" key="1">
    <citation type="submission" date="2019-08" db="EMBL/GenBank/DDBJ databases">
        <title>In-depth cultivation of the pig gut microbiome towards novel bacterial diversity and tailored functional studies.</title>
        <authorList>
            <person name="Wylensek D."/>
            <person name="Hitch T.C.A."/>
            <person name="Clavel T."/>
        </authorList>
    </citation>
    <scope>NUCLEOTIDE SEQUENCE [LARGE SCALE GENOMIC DNA]</scope>
    <source>
        <strain evidence="2 3">MUC/MUC-530-WT-4D</strain>
    </source>
</reference>
<keyword evidence="1" id="KW-1133">Transmembrane helix</keyword>
<evidence type="ECO:0000256" key="1">
    <source>
        <dbReference type="SAM" id="Phobius"/>
    </source>
</evidence>